<accession>A0ABM0JWK3</accession>
<evidence type="ECO:0000256" key="1">
    <source>
        <dbReference type="ARBA" id="ARBA00004123"/>
    </source>
</evidence>
<dbReference type="InterPro" id="IPR008906">
    <property type="entry name" value="HATC_C_dom"/>
</dbReference>
<organism evidence="7 8">
    <name type="scientific">Aplysia californica</name>
    <name type="common">California sea hare</name>
    <dbReference type="NCBI Taxonomy" id="6500"/>
    <lineage>
        <taxon>Eukaryota</taxon>
        <taxon>Metazoa</taxon>
        <taxon>Spiralia</taxon>
        <taxon>Lophotrochozoa</taxon>
        <taxon>Mollusca</taxon>
        <taxon>Gastropoda</taxon>
        <taxon>Heterobranchia</taxon>
        <taxon>Euthyneura</taxon>
        <taxon>Tectipleura</taxon>
        <taxon>Aplysiida</taxon>
        <taxon>Aplysioidea</taxon>
        <taxon>Aplysiidae</taxon>
        <taxon>Aplysia</taxon>
    </lineage>
</organism>
<evidence type="ECO:0000259" key="6">
    <source>
        <dbReference type="Pfam" id="PF05699"/>
    </source>
</evidence>
<keyword evidence="2" id="KW-0479">Metal-binding</keyword>
<dbReference type="PANTHER" id="PTHR46481:SF10">
    <property type="entry name" value="ZINC FINGER BED DOMAIN-CONTAINING PROTEIN 39"/>
    <property type="match status" value="1"/>
</dbReference>
<dbReference type="Proteomes" id="UP000694888">
    <property type="component" value="Unplaced"/>
</dbReference>
<evidence type="ECO:0000313" key="8">
    <source>
        <dbReference type="RefSeq" id="XP_005103213.1"/>
    </source>
</evidence>
<evidence type="ECO:0000256" key="5">
    <source>
        <dbReference type="ARBA" id="ARBA00023242"/>
    </source>
</evidence>
<keyword evidence="7" id="KW-1185">Reference proteome</keyword>
<name>A0ABM0JWK3_APLCA</name>
<comment type="subcellular location">
    <subcellularLocation>
        <location evidence="1">Nucleus</location>
    </subcellularLocation>
</comment>
<evidence type="ECO:0000256" key="4">
    <source>
        <dbReference type="ARBA" id="ARBA00022833"/>
    </source>
</evidence>
<dbReference type="RefSeq" id="XP_005103213.1">
    <property type="nucleotide sequence ID" value="XM_005103156.1"/>
</dbReference>
<proteinExistence type="predicted"/>
<feature type="domain" description="HAT C-terminal dimerisation" evidence="6">
    <location>
        <begin position="166"/>
        <end position="216"/>
    </location>
</feature>
<evidence type="ECO:0000256" key="3">
    <source>
        <dbReference type="ARBA" id="ARBA00022771"/>
    </source>
</evidence>
<dbReference type="GeneID" id="101863200"/>
<keyword evidence="3" id="KW-0863">Zinc-finger</keyword>
<protein>
    <submittedName>
        <fullName evidence="8">Zinc finger BED domain-containing protein 4-like</fullName>
    </submittedName>
</protein>
<sequence>MLITQSDVDVIQAVIATLRRFAEVTREMSSQKRTTVSKVIPLIRILQDILKDLMNQQCIGGSEAKEILQQFNRRFASTETKYLWAATTYIDPRFKKHVFSDSSALQAMQDCLKGQLRPVEEEKTSAADVEPTPVATDNTSIWTRFDSKISSFLQTTSTPGVRPNLEMRRYAEENPIYRQQDPLGWWRKHSSLMTQLQEIAKKCLCSPATSLPSESVV</sequence>
<reference evidence="8" key="1">
    <citation type="submission" date="2025-08" db="UniProtKB">
        <authorList>
            <consortium name="RefSeq"/>
        </authorList>
    </citation>
    <scope>IDENTIFICATION</scope>
</reference>
<evidence type="ECO:0000256" key="2">
    <source>
        <dbReference type="ARBA" id="ARBA00022723"/>
    </source>
</evidence>
<dbReference type="SUPFAM" id="SSF53098">
    <property type="entry name" value="Ribonuclease H-like"/>
    <property type="match status" value="1"/>
</dbReference>
<keyword evidence="5" id="KW-0539">Nucleus</keyword>
<dbReference type="InterPro" id="IPR052035">
    <property type="entry name" value="ZnF_BED_domain_contain"/>
</dbReference>
<dbReference type="InterPro" id="IPR012337">
    <property type="entry name" value="RNaseH-like_sf"/>
</dbReference>
<evidence type="ECO:0000313" key="7">
    <source>
        <dbReference type="Proteomes" id="UP000694888"/>
    </source>
</evidence>
<dbReference type="PANTHER" id="PTHR46481">
    <property type="entry name" value="ZINC FINGER BED DOMAIN-CONTAINING PROTEIN 4"/>
    <property type="match status" value="1"/>
</dbReference>
<dbReference type="Pfam" id="PF05699">
    <property type="entry name" value="Dimer_Tnp_hAT"/>
    <property type="match status" value="1"/>
</dbReference>
<gene>
    <name evidence="8" type="primary">LOC101863200</name>
</gene>
<keyword evidence="4" id="KW-0862">Zinc</keyword>